<accession>A0A426X0C3</accession>
<name>A0A426X0C3_ENSVE</name>
<gene>
    <name evidence="2" type="ORF">B296_00049206</name>
</gene>
<protein>
    <submittedName>
        <fullName evidence="2">Uncharacterized protein</fullName>
    </submittedName>
</protein>
<organism evidence="2 3">
    <name type="scientific">Ensete ventricosum</name>
    <name type="common">Abyssinian banana</name>
    <name type="synonym">Musa ensete</name>
    <dbReference type="NCBI Taxonomy" id="4639"/>
    <lineage>
        <taxon>Eukaryota</taxon>
        <taxon>Viridiplantae</taxon>
        <taxon>Streptophyta</taxon>
        <taxon>Embryophyta</taxon>
        <taxon>Tracheophyta</taxon>
        <taxon>Spermatophyta</taxon>
        <taxon>Magnoliopsida</taxon>
        <taxon>Liliopsida</taxon>
        <taxon>Zingiberales</taxon>
        <taxon>Musaceae</taxon>
        <taxon>Ensete</taxon>
    </lineage>
</organism>
<sequence>MIGEGQVHALGRCGWELARSALGARRGYREFAGMTQGSSSEEDRDSLKDYRGTNYDSAIELQQDDGPRSSLGIEPASDNAMGSRQSSLGDSPKGSGSSLGARREITGRRLDDLPQECRRLPN</sequence>
<comment type="caution">
    <text evidence="2">The sequence shown here is derived from an EMBL/GenBank/DDBJ whole genome shotgun (WGS) entry which is preliminary data.</text>
</comment>
<evidence type="ECO:0000256" key="1">
    <source>
        <dbReference type="SAM" id="MobiDB-lite"/>
    </source>
</evidence>
<evidence type="ECO:0000313" key="2">
    <source>
        <dbReference type="EMBL" id="RRT32906.1"/>
    </source>
</evidence>
<proteinExistence type="predicted"/>
<feature type="region of interest" description="Disordered" evidence="1">
    <location>
        <begin position="31"/>
        <end position="122"/>
    </location>
</feature>
<feature type="compositionally biased region" description="Basic and acidic residues" evidence="1">
    <location>
        <begin position="101"/>
        <end position="122"/>
    </location>
</feature>
<dbReference type="AlphaFoldDB" id="A0A426X0C3"/>
<reference evidence="2 3" key="1">
    <citation type="journal article" date="2014" name="Agronomy (Basel)">
        <title>A Draft Genome Sequence for Ensete ventricosum, the Drought-Tolerant Tree Against Hunger.</title>
        <authorList>
            <person name="Harrison J."/>
            <person name="Moore K.A."/>
            <person name="Paszkiewicz K."/>
            <person name="Jones T."/>
            <person name="Grant M."/>
            <person name="Ambacheew D."/>
            <person name="Muzemil S."/>
            <person name="Studholme D.J."/>
        </authorList>
    </citation>
    <scope>NUCLEOTIDE SEQUENCE [LARGE SCALE GENOMIC DNA]</scope>
</reference>
<feature type="compositionally biased region" description="Polar residues" evidence="1">
    <location>
        <begin position="80"/>
        <end position="98"/>
    </location>
</feature>
<dbReference type="Proteomes" id="UP000287651">
    <property type="component" value="Unassembled WGS sequence"/>
</dbReference>
<dbReference type="EMBL" id="AMZH03030373">
    <property type="protein sequence ID" value="RRT32906.1"/>
    <property type="molecule type" value="Genomic_DNA"/>
</dbReference>
<evidence type="ECO:0000313" key="3">
    <source>
        <dbReference type="Proteomes" id="UP000287651"/>
    </source>
</evidence>